<feature type="transmembrane region" description="Helical" evidence="6">
    <location>
        <begin position="101"/>
        <end position="118"/>
    </location>
</feature>
<comment type="subcellular location">
    <subcellularLocation>
        <location evidence="1">Membrane</location>
        <topology evidence="1">Multi-pass membrane protein</topology>
    </subcellularLocation>
</comment>
<dbReference type="InterPro" id="IPR002293">
    <property type="entry name" value="AA/rel_permease1"/>
</dbReference>
<proteinExistence type="predicted"/>
<evidence type="ECO:0000256" key="5">
    <source>
        <dbReference type="ARBA" id="ARBA00023136"/>
    </source>
</evidence>
<dbReference type="RefSeq" id="WP_094396951.1">
    <property type="nucleotide sequence ID" value="NZ_CP016893.1"/>
</dbReference>
<organism evidence="7 8">
    <name type="scientific">Thermoanaerobacterium thermosaccharolyticum</name>
    <name type="common">Clostridium thermosaccharolyticum</name>
    <dbReference type="NCBI Taxonomy" id="1517"/>
    <lineage>
        <taxon>Bacteria</taxon>
        <taxon>Bacillati</taxon>
        <taxon>Bacillota</taxon>
        <taxon>Clostridia</taxon>
        <taxon>Thermoanaerobacterales</taxon>
        <taxon>Thermoanaerobacteraceae</taxon>
        <taxon>Thermoanaerobacterium</taxon>
    </lineage>
</organism>
<keyword evidence="4 6" id="KW-1133">Transmembrane helix</keyword>
<feature type="transmembrane region" description="Helical" evidence="6">
    <location>
        <begin position="125"/>
        <end position="145"/>
    </location>
</feature>
<evidence type="ECO:0000256" key="2">
    <source>
        <dbReference type="ARBA" id="ARBA00022448"/>
    </source>
</evidence>
<feature type="transmembrane region" description="Helical" evidence="6">
    <location>
        <begin position="70"/>
        <end position="89"/>
    </location>
</feature>
<dbReference type="Pfam" id="PF13520">
    <property type="entry name" value="AA_permease_2"/>
    <property type="match status" value="1"/>
</dbReference>
<dbReference type="Proteomes" id="UP000214975">
    <property type="component" value="Chromosome"/>
</dbReference>
<evidence type="ECO:0000313" key="8">
    <source>
        <dbReference type="Proteomes" id="UP000214975"/>
    </source>
</evidence>
<evidence type="ECO:0000256" key="3">
    <source>
        <dbReference type="ARBA" id="ARBA00022692"/>
    </source>
</evidence>
<feature type="transmembrane region" description="Helical" evidence="6">
    <location>
        <begin position="41"/>
        <end position="63"/>
    </location>
</feature>
<protein>
    <submittedName>
        <fullName evidence="7">Amino acid permease</fullName>
    </submittedName>
</protein>
<feature type="transmembrane region" description="Helical" evidence="6">
    <location>
        <begin position="191"/>
        <end position="214"/>
    </location>
</feature>
<feature type="transmembrane region" description="Helical" evidence="6">
    <location>
        <begin position="226"/>
        <end position="245"/>
    </location>
</feature>
<dbReference type="PIRSF" id="PIRSF006060">
    <property type="entry name" value="AA_transporter"/>
    <property type="match status" value="1"/>
</dbReference>
<keyword evidence="2" id="KW-0813">Transport</keyword>
<feature type="transmembrane region" description="Helical" evidence="6">
    <location>
        <begin position="165"/>
        <end position="184"/>
    </location>
</feature>
<evidence type="ECO:0000313" key="7">
    <source>
        <dbReference type="EMBL" id="AST56958.1"/>
    </source>
</evidence>
<gene>
    <name evidence="7" type="ORF">Thert_00812</name>
</gene>
<evidence type="ECO:0000256" key="6">
    <source>
        <dbReference type="SAM" id="Phobius"/>
    </source>
</evidence>
<feature type="transmembrane region" description="Helical" evidence="6">
    <location>
        <begin position="310"/>
        <end position="333"/>
    </location>
</feature>
<evidence type="ECO:0000256" key="4">
    <source>
        <dbReference type="ARBA" id="ARBA00022989"/>
    </source>
</evidence>
<evidence type="ECO:0000256" key="1">
    <source>
        <dbReference type="ARBA" id="ARBA00004141"/>
    </source>
</evidence>
<keyword evidence="5 6" id="KW-0472">Membrane</keyword>
<dbReference type="GO" id="GO:0015171">
    <property type="term" value="F:amino acid transmembrane transporter activity"/>
    <property type="evidence" value="ECO:0007669"/>
    <property type="project" value="TreeGrafter"/>
</dbReference>
<dbReference type="AlphaFoldDB" id="A0A223HWW7"/>
<name>A0A223HWW7_THETR</name>
<dbReference type="PANTHER" id="PTHR43243">
    <property type="entry name" value="INNER MEMBRANE TRANSPORTER YGJI-RELATED"/>
    <property type="match status" value="1"/>
</dbReference>
<feature type="transmembrane region" description="Helical" evidence="6">
    <location>
        <begin position="444"/>
        <end position="462"/>
    </location>
</feature>
<accession>A0A223HWW7</accession>
<dbReference type="EMBL" id="CP016893">
    <property type="protein sequence ID" value="AST56958.1"/>
    <property type="molecule type" value="Genomic_DNA"/>
</dbReference>
<reference evidence="7 8" key="1">
    <citation type="submission" date="2016-08" db="EMBL/GenBank/DDBJ databases">
        <title>A novel genetic cassette of butanologenic Thermoanaerobacterium thermosaccharolyticum that directly convert cellulose to butanol.</title>
        <authorList>
            <person name="Li T."/>
            <person name="He J."/>
        </authorList>
    </citation>
    <scope>NUCLEOTIDE SEQUENCE [LARGE SCALE GENOMIC DNA]</scope>
    <source>
        <strain evidence="7 8">TG57</strain>
    </source>
</reference>
<feature type="transmembrane region" description="Helical" evidence="6">
    <location>
        <begin position="387"/>
        <end position="409"/>
    </location>
</feature>
<dbReference type="GO" id="GO:0016020">
    <property type="term" value="C:membrane"/>
    <property type="evidence" value="ECO:0007669"/>
    <property type="project" value="UniProtKB-SubCell"/>
</dbReference>
<keyword evidence="3 6" id="KW-0812">Transmembrane</keyword>
<feature type="transmembrane region" description="Helical" evidence="6">
    <location>
        <begin position="421"/>
        <end position="438"/>
    </location>
</feature>
<feature type="transmembrane region" description="Helical" evidence="6">
    <location>
        <begin position="266"/>
        <end position="290"/>
    </location>
</feature>
<sequence length="486" mass="52890">MTFKKNGGNSNILRKKSFDMIIEDVNDKNHALKKSLSWFDLILFGIGAIIGTGIFVLTGVAAAKYAGPGLILSFILSGIACSFAALSYAEFASTFPAAGSTYSYSYVALGEVFAWIIGWDLILEYAFAIPTIALGWSGYFTNLLHSFGVNIPVWAANSASSAPGGIINLPAIGIVLLLGIILLFGTKESSIINNIAVIFKIMVVLFFIAVAVWHVHPSNWKPFLPYGWKGVFSGAAIIFFAYIGFDSVSTAAEETKNPERDMPIGILGSLGISTLLYIVVVAILTGVVSYTKLNTPEPVAFALTSLGINWASGLVSFGAIAGITTVLLVMMYGQTRIFFAMSRDGLLPPFLSKLHEKFKTPVASTIIVALFAALVAGFFSIDELAKLVNIGTMFAFVLVSIAVIVLRYTKPDLPRKFRCPFVPLIPILSIASTVFLMISLPLETWIRFIVWFVLGIIIYFFYGYKHSKLAQNDYKGVKVESLYKEV</sequence>
<dbReference type="PANTHER" id="PTHR43243:SF4">
    <property type="entry name" value="CATIONIC AMINO ACID TRANSPORTER 4"/>
    <property type="match status" value="1"/>
</dbReference>
<feature type="transmembrane region" description="Helical" evidence="6">
    <location>
        <begin position="362"/>
        <end position="381"/>
    </location>
</feature>
<dbReference type="Gene3D" id="1.20.1740.10">
    <property type="entry name" value="Amino acid/polyamine transporter I"/>
    <property type="match status" value="1"/>
</dbReference>